<dbReference type="InterPro" id="IPR002885">
    <property type="entry name" value="PPR_rpt"/>
</dbReference>
<dbReference type="Pfam" id="PF13041">
    <property type="entry name" value="PPR_2"/>
    <property type="match status" value="4"/>
</dbReference>
<name>A0A200QT46_MACCD</name>
<dbReference type="InterPro" id="IPR011990">
    <property type="entry name" value="TPR-like_helical_dom_sf"/>
</dbReference>
<reference evidence="5 6" key="1">
    <citation type="journal article" date="2017" name="Mol. Plant">
        <title>The Genome of Medicinal Plant Macleaya cordata Provides New Insights into Benzylisoquinoline Alkaloids Metabolism.</title>
        <authorList>
            <person name="Liu X."/>
            <person name="Liu Y."/>
            <person name="Huang P."/>
            <person name="Ma Y."/>
            <person name="Qing Z."/>
            <person name="Tang Q."/>
            <person name="Cao H."/>
            <person name="Cheng P."/>
            <person name="Zheng Y."/>
            <person name="Yuan Z."/>
            <person name="Zhou Y."/>
            <person name="Liu J."/>
            <person name="Tang Z."/>
            <person name="Zhuo Y."/>
            <person name="Zhang Y."/>
            <person name="Yu L."/>
            <person name="Huang J."/>
            <person name="Yang P."/>
            <person name="Peng Q."/>
            <person name="Zhang J."/>
            <person name="Jiang W."/>
            <person name="Zhang Z."/>
            <person name="Lin K."/>
            <person name="Ro D.K."/>
            <person name="Chen X."/>
            <person name="Xiong X."/>
            <person name="Shang Y."/>
            <person name="Huang S."/>
            <person name="Zeng J."/>
        </authorList>
    </citation>
    <scope>NUCLEOTIDE SEQUENCE [LARGE SCALE GENOMIC DNA]</scope>
    <source>
        <strain evidence="6">cv. BLH2017</strain>
        <tissue evidence="5">Root</tissue>
    </source>
</reference>
<feature type="repeat" description="PPR" evidence="3">
    <location>
        <begin position="76"/>
        <end position="111"/>
    </location>
</feature>
<comment type="caution">
    <text evidence="5">The sequence shown here is derived from an EMBL/GenBank/DDBJ whole genome shotgun (WGS) entry which is preliminary data.</text>
</comment>
<dbReference type="GO" id="GO:0003723">
    <property type="term" value="F:RNA binding"/>
    <property type="evidence" value="ECO:0007669"/>
    <property type="project" value="InterPro"/>
</dbReference>
<feature type="repeat" description="PPR" evidence="3">
    <location>
        <begin position="178"/>
        <end position="212"/>
    </location>
</feature>
<dbReference type="FunFam" id="1.25.40.10:FF:000031">
    <property type="entry name" value="Pentatricopeptide repeat-containing protein mitochondrial"/>
    <property type="match status" value="1"/>
</dbReference>
<comment type="similarity">
    <text evidence="2">Belongs to the PPR family. PCMP-E subfamily.</text>
</comment>
<sequence length="891" mass="99786">MEILGVSPDCLTLPIVLKACARLQAVEKGKKIHSDIQKTPQLAQDVRVRTALIDFYSKCGLLEEARNVFEETLNRDIVSFNAMICGYVGNSRHEEAIELFLLMQQRENLKPSSVTLVGLLSACSELWELRLGQEIHCYCLRNRLFDVDPHLGTALIGFYSRFDMRIASLVFDSMTVKNIVTWNSMISGYFNVGDKSEALRFFSGMLVDGINPGFVTILVAIKSCMDFGYLEFGRQMHQLAIKYGFSSDLFIVSALINMYGKNESLESSCQLFKTISTRDVVLWNSMLSAYKDCGSHDGLFTLFRRMRLEGVREDSTTVAIVLLACSELANNLGTGKGLHAHVIKSGIEMDASLKNALLSMYAQLNCVESAEKKFHEMKYPDILSWNTLILVLARKKVMARLFGLFKRMQQSNFKPNSFTMVAILALCEDKESLSIGRSIHGYVIRDSLEINSSLCTALTTMYINCGDEVTARNLFENYPNRDLISWNALITSYVESNRPDEALSLFHQMITEVEPNSVSIINVLSSCAHLSSLPQSRCIHAYAIRREFALGSNISLGNALITTYARCGSISNSENVFRSLKRRDVISWNAMIAGYGMHGFAEKALLAFSQMQELGLSPNNVTFVSVLSACSHAGLIDKGWHLFRSMTGDYNITPEVVHYACMVDLLGRGGHLDKAKDFIDSMPIEPDASVWRALLGACRVLSETKLAREVFIKLVELEPMNVGNYILLSNIYAAAGLREEVRKLRADLKKKGLTKDPGNSWIVVRSQVHSFTAGDRSHPQSTKIYKKLSCLTASIMETGYFPDQRWVLQDLKDEEKVQNLLSHSEKLAIAFGLLNMSAGVPILITKNLRVCGDCHTFSKHVSKSVGREIILRDTSRFHHFVNGVCSCKDYW</sequence>
<dbReference type="PANTHER" id="PTHR47926:SF482">
    <property type="entry name" value="PENTATRICOPEPTIDE REPEAT-CONTAINING PROTEIN CHLOROPLASTIC"/>
    <property type="match status" value="1"/>
</dbReference>
<feature type="repeat" description="PPR" evidence="3">
    <location>
        <begin position="482"/>
        <end position="512"/>
    </location>
</feature>
<dbReference type="Pfam" id="PF14432">
    <property type="entry name" value="DYW_deaminase"/>
    <property type="match status" value="1"/>
</dbReference>
<accession>A0A200QT46</accession>
<dbReference type="InterPro" id="IPR046960">
    <property type="entry name" value="PPR_At4g14850-like_plant"/>
</dbReference>
<dbReference type="OrthoDB" id="1887476at2759"/>
<evidence type="ECO:0000313" key="6">
    <source>
        <dbReference type="Proteomes" id="UP000195402"/>
    </source>
</evidence>
<feature type="domain" description="DYW" evidence="4">
    <location>
        <begin position="799"/>
        <end position="891"/>
    </location>
</feature>
<dbReference type="Pfam" id="PF20430">
    <property type="entry name" value="Eplus_motif"/>
    <property type="match status" value="1"/>
</dbReference>
<feature type="repeat" description="PPR" evidence="3">
    <location>
        <begin position="584"/>
        <end position="618"/>
    </location>
</feature>
<dbReference type="Pfam" id="PF20431">
    <property type="entry name" value="E_motif"/>
    <property type="match status" value="1"/>
</dbReference>
<keyword evidence="6" id="KW-1185">Reference proteome</keyword>
<evidence type="ECO:0000259" key="4">
    <source>
        <dbReference type="Pfam" id="PF14432"/>
    </source>
</evidence>
<dbReference type="InterPro" id="IPR046849">
    <property type="entry name" value="E2_motif"/>
</dbReference>
<organism evidence="5 6">
    <name type="scientific">Macleaya cordata</name>
    <name type="common">Five-seeded plume-poppy</name>
    <name type="synonym">Bocconia cordata</name>
    <dbReference type="NCBI Taxonomy" id="56857"/>
    <lineage>
        <taxon>Eukaryota</taxon>
        <taxon>Viridiplantae</taxon>
        <taxon>Streptophyta</taxon>
        <taxon>Embryophyta</taxon>
        <taxon>Tracheophyta</taxon>
        <taxon>Spermatophyta</taxon>
        <taxon>Magnoliopsida</taxon>
        <taxon>Ranunculales</taxon>
        <taxon>Papaveraceae</taxon>
        <taxon>Papaveroideae</taxon>
        <taxon>Macleaya</taxon>
    </lineage>
</organism>
<dbReference type="Gene3D" id="1.25.40.10">
    <property type="entry name" value="Tetratricopeptide repeat domain"/>
    <property type="match status" value="5"/>
</dbReference>
<feature type="repeat" description="PPR" evidence="3">
    <location>
        <begin position="381"/>
        <end position="415"/>
    </location>
</feature>
<feature type="repeat" description="PPR" evidence="3">
    <location>
        <begin position="279"/>
        <end position="313"/>
    </location>
</feature>
<dbReference type="GO" id="GO:0008270">
    <property type="term" value="F:zinc ion binding"/>
    <property type="evidence" value="ECO:0007669"/>
    <property type="project" value="InterPro"/>
</dbReference>
<evidence type="ECO:0000256" key="1">
    <source>
        <dbReference type="ARBA" id="ARBA00022737"/>
    </source>
</evidence>
<dbReference type="AlphaFoldDB" id="A0A200QT46"/>
<dbReference type="GO" id="GO:0009451">
    <property type="term" value="P:RNA modification"/>
    <property type="evidence" value="ECO:0007669"/>
    <property type="project" value="InterPro"/>
</dbReference>
<gene>
    <name evidence="5" type="ORF">BVC80_373g30</name>
</gene>
<protein>
    <submittedName>
        <fullName evidence="5">Pentatricopeptide repeat</fullName>
    </submittedName>
</protein>
<dbReference type="EMBL" id="MVGT01001103">
    <property type="protein sequence ID" value="OVA13634.1"/>
    <property type="molecule type" value="Genomic_DNA"/>
</dbReference>
<dbReference type="FunFam" id="1.25.40.10:FF:000366">
    <property type="entry name" value="Pentatricopeptide (PPR) repeat-containing protein"/>
    <property type="match status" value="1"/>
</dbReference>
<dbReference type="NCBIfam" id="TIGR00756">
    <property type="entry name" value="PPR"/>
    <property type="match status" value="6"/>
</dbReference>
<dbReference type="FunFam" id="1.25.40.10:FF:000361">
    <property type="entry name" value="Pentatricopeptide repeat-containing protein chloroplastic"/>
    <property type="match status" value="1"/>
</dbReference>
<dbReference type="InParanoid" id="A0A200QT46"/>
<dbReference type="PANTHER" id="PTHR47926">
    <property type="entry name" value="PENTATRICOPEPTIDE REPEAT-CONTAINING PROTEIN"/>
    <property type="match status" value="1"/>
</dbReference>
<evidence type="ECO:0000313" key="5">
    <source>
        <dbReference type="EMBL" id="OVA13634.1"/>
    </source>
</evidence>
<dbReference type="InterPro" id="IPR032867">
    <property type="entry name" value="DYW_dom"/>
</dbReference>
<evidence type="ECO:0000256" key="3">
    <source>
        <dbReference type="PROSITE-ProRule" id="PRU00708"/>
    </source>
</evidence>
<dbReference type="PROSITE" id="PS51375">
    <property type="entry name" value="PPR"/>
    <property type="match status" value="6"/>
</dbReference>
<dbReference type="Pfam" id="PF01535">
    <property type="entry name" value="PPR"/>
    <property type="match status" value="5"/>
</dbReference>
<dbReference type="Proteomes" id="UP000195402">
    <property type="component" value="Unassembled WGS sequence"/>
</dbReference>
<dbReference type="FunFam" id="1.25.40.10:FF:000073">
    <property type="entry name" value="Pentatricopeptide repeat-containing protein chloroplastic"/>
    <property type="match status" value="2"/>
</dbReference>
<proteinExistence type="inferred from homology"/>
<dbReference type="OMA" id="YMNCGDE"/>
<evidence type="ECO:0000256" key="2">
    <source>
        <dbReference type="ARBA" id="ARBA00061659"/>
    </source>
</evidence>
<keyword evidence="1" id="KW-0677">Repeat</keyword>
<dbReference type="InterPro" id="IPR046848">
    <property type="entry name" value="E_motif"/>
</dbReference>